<reference evidence="1" key="1">
    <citation type="submission" date="2020-03" db="EMBL/GenBank/DDBJ databases">
        <authorList>
            <person name="Weist P."/>
        </authorList>
    </citation>
    <scope>NUCLEOTIDE SEQUENCE</scope>
</reference>
<organism evidence="1 2">
    <name type="scientific">Pleuronectes platessa</name>
    <name type="common">European plaice</name>
    <dbReference type="NCBI Taxonomy" id="8262"/>
    <lineage>
        <taxon>Eukaryota</taxon>
        <taxon>Metazoa</taxon>
        <taxon>Chordata</taxon>
        <taxon>Craniata</taxon>
        <taxon>Vertebrata</taxon>
        <taxon>Euteleostomi</taxon>
        <taxon>Actinopterygii</taxon>
        <taxon>Neopterygii</taxon>
        <taxon>Teleostei</taxon>
        <taxon>Neoteleostei</taxon>
        <taxon>Acanthomorphata</taxon>
        <taxon>Carangaria</taxon>
        <taxon>Pleuronectiformes</taxon>
        <taxon>Pleuronectoidei</taxon>
        <taxon>Pleuronectidae</taxon>
        <taxon>Pleuronectes</taxon>
    </lineage>
</organism>
<name>A0A9N7YAB9_PLEPL</name>
<evidence type="ECO:0000313" key="1">
    <source>
        <dbReference type="EMBL" id="CAB1418443.1"/>
    </source>
</evidence>
<dbReference type="Proteomes" id="UP001153269">
    <property type="component" value="Unassembled WGS sequence"/>
</dbReference>
<proteinExistence type="predicted"/>
<sequence length="106" mass="11094">MTVTEAVKGTYAVVAELVSRADDRASAYTCEPALTGLERGCSGPQASQPHTCTGLVLLLVTGTGLLYSPTRRAIHSGPSEIVLRYGTLSDKGSCKELFSVTVSFIG</sequence>
<dbReference type="EMBL" id="CADEAL010000325">
    <property type="protein sequence ID" value="CAB1418443.1"/>
    <property type="molecule type" value="Genomic_DNA"/>
</dbReference>
<keyword evidence="2" id="KW-1185">Reference proteome</keyword>
<protein>
    <submittedName>
        <fullName evidence="1">Uncharacterized protein</fullName>
    </submittedName>
</protein>
<dbReference type="AlphaFoldDB" id="A0A9N7YAB9"/>
<evidence type="ECO:0000313" key="2">
    <source>
        <dbReference type="Proteomes" id="UP001153269"/>
    </source>
</evidence>
<accession>A0A9N7YAB9</accession>
<gene>
    <name evidence="1" type="ORF">PLEPLA_LOCUS6269</name>
</gene>
<comment type="caution">
    <text evidence="1">The sequence shown here is derived from an EMBL/GenBank/DDBJ whole genome shotgun (WGS) entry which is preliminary data.</text>
</comment>